<reference evidence="1" key="1">
    <citation type="submission" date="2013-05" db="EMBL/GenBank/DDBJ databases">
        <authorList>
            <person name="Yim A.K.Y."/>
            <person name="Chan T.F."/>
            <person name="Ji K.M."/>
            <person name="Liu X.Y."/>
            <person name="Zhou J.W."/>
            <person name="Li R.Q."/>
            <person name="Yang K.Y."/>
            <person name="Li J."/>
            <person name="Li M."/>
            <person name="Law P.T.W."/>
            <person name="Wu Y.L."/>
            <person name="Cai Z.L."/>
            <person name="Qin H."/>
            <person name="Bao Y."/>
            <person name="Leung R.K.K."/>
            <person name="Ng P.K.S."/>
            <person name="Zou J."/>
            <person name="Zhong X.J."/>
            <person name="Ran P.X."/>
            <person name="Zhong N.S."/>
            <person name="Liu Z.G."/>
            <person name="Tsui S.K.W."/>
        </authorList>
    </citation>
    <scope>NUCLEOTIDE SEQUENCE</scope>
    <source>
        <strain evidence="1">Derf</strain>
        <tissue evidence="1">Whole organism</tissue>
    </source>
</reference>
<evidence type="ECO:0000313" key="2">
    <source>
        <dbReference type="Proteomes" id="UP000790347"/>
    </source>
</evidence>
<sequence>MNSIESRQYQMANYMNEKIYDQPLTILKFITIHHHHQHQHQQQQKAEWFICLQVFCKPTPLCNQVRKPTTTTIDYDL</sequence>
<keyword evidence="2" id="KW-1185">Reference proteome</keyword>
<dbReference type="EMBL" id="ASGP02000003">
    <property type="protein sequence ID" value="KAH9516863.1"/>
    <property type="molecule type" value="Genomic_DNA"/>
</dbReference>
<protein>
    <submittedName>
        <fullName evidence="1">Uncharacterized protein</fullName>
    </submittedName>
</protein>
<reference evidence="1" key="2">
    <citation type="journal article" date="2022" name="Res Sq">
        <title>Comparative Genomics Reveals Insights into the Divergent Evolution of Astigmatic Mites and Household Pest Adaptations.</title>
        <authorList>
            <person name="Xiong Q."/>
            <person name="Wan A.T.-Y."/>
            <person name="Liu X.-Y."/>
            <person name="Fung C.S.-H."/>
            <person name="Xiao X."/>
            <person name="Malainual N."/>
            <person name="Hou J."/>
            <person name="Wang L."/>
            <person name="Wang M."/>
            <person name="Yang K."/>
            <person name="Cui Y."/>
            <person name="Leung E."/>
            <person name="Nong W."/>
            <person name="Shin S.-K."/>
            <person name="Au S."/>
            <person name="Jeong K.Y."/>
            <person name="Chew F.T."/>
            <person name="Hui J."/>
            <person name="Leung T.F."/>
            <person name="Tungtrongchitr A."/>
            <person name="Zhong N."/>
            <person name="Liu Z."/>
            <person name="Tsui S."/>
        </authorList>
    </citation>
    <scope>NUCLEOTIDE SEQUENCE</scope>
    <source>
        <strain evidence="1">Derf</strain>
        <tissue evidence="1">Whole organism</tissue>
    </source>
</reference>
<comment type="caution">
    <text evidence="1">The sequence shown here is derived from an EMBL/GenBank/DDBJ whole genome shotgun (WGS) entry which is preliminary data.</text>
</comment>
<evidence type="ECO:0000313" key="1">
    <source>
        <dbReference type="EMBL" id="KAH9516863.1"/>
    </source>
</evidence>
<gene>
    <name evidence="1" type="ORF">DERF_007580</name>
</gene>
<proteinExistence type="predicted"/>
<accession>A0A922I1L0</accession>
<organism evidence="1 2">
    <name type="scientific">Dermatophagoides farinae</name>
    <name type="common">American house dust mite</name>
    <dbReference type="NCBI Taxonomy" id="6954"/>
    <lineage>
        <taxon>Eukaryota</taxon>
        <taxon>Metazoa</taxon>
        <taxon>Ecdysozoa</taxon>
        <taxon>Arthropoda</taxon>
        <taxon>Chelicerata</taxon>
        <taxon>Arachnida</taxon>
        <taxon>Acari</taxon>
        <taxon>Acariformes</taxon>
        <taxon>Sarcoptiformes</taxon>
        <taxon>Astigmata</taxon>
        <taxon>Psoroptidia</taxon>
        <taxon>Analgoidea</taxon>
        <taxon>Pyroglyphidae</taxon>
        <taxon>Dermatophagoidinae</taxon>
        <taxon>Dermatophagoides</taxon>
    </lineage>
</organism>
<name>A0A922I1L0_DERFA</name>
<dbReference type="AlphaFoldDB" id="A0A922I1L0"/>
<dbReference type="Proteomes" id="UP000790347">
    <property type="component" value="Unassembled WGS sequence"/>
</dbReference>